<evidence type="ECO:0000313" key="1">
    <source>
        <dbReference type="EMBL" id="KJH47801.1"/>
    </source>
</evidence>
<name>A0A0D8XZQ1_DICVI</name>
<sequence>MPLAISQWCSGSHNEPKIEAVLLLPPAAYFSKQAVCTELKEGGVNVGNEEKFYFNSAVVDLNIVEQ</sequence>
<keyword evidence="2" id="KW-1185">Reference proteome</keyword>
<organism evidence="1 2">
    <name type="scientific">Dictyocaulus viviparus</name>
    <name type="common">Bovine lungworm</name>
    <dbReference type="NCBI Taxonomy" id="29172"/>
    <lineage>
        <taxon>Eukaryota</taxon>
        <taxon>Metazoa</taxon>
        <taxon>Ecdysozoa</taxon>
        <taxon>Nematoda</taxon>
        <taxon>Chromadorea</taxon>
        <taxon>Rhabditida</taxon>
        <taxon>Rhabditina</taxon>
        <taxon>Rhabditomorpha</taxon>
        <taxon>Strongyloidea</taxon>
        <taxon>Metastrongylidae</taxon>
        <taxon>Dictyocaulus</taxon>
    </lineage>
</organism>
<proteinExistence type="predicted"/>
<reference evidence="1 2" key="1">
    <citation type="submission" date="2013-11" db="EMBL/GenBank/DDBJ databases">
        <title>Draft genome of the bovine lungworm Dictyocaulus viviparus.</title>
        <authorList>
            <person name="Mitreva M."/>
        </authorList>
    </citation>
    <scope>NUCLEOTIDE SEQUENCE [LARGE SCALE GENOMIC DNA]</scope>
    <source>
        <strain evidence="1 2">HannoverDv2000</strain>
    </source>
</reference>
<dbReference type="EMBL" id="KN716292">
    <property type="protein sequence ID" value="KJH47801.1"/>
    <property type="molecule type" value="Genomic_DNA"/>
</dbReference>
<protein>
    <submittedName>
        <fullName evidence="1">Uncharacterized protein</fullName>
    </submittedName>
</protein>
<gene>
    <name evidence="1" type="ORF">DICVIV_06093</name>
</gene>
<dbReference type="AlphaFoldDB" id="A0A0D8XZQ1"/>
<accession>A0A0D8XZQ1</accession>
<reference evidence="2" key="2">
    <citation type="journal article" date="2016" name="Sci. Rep.">
        <title>Dictyocaulus viviparus genome, variome and transcriptome elucidate lungworm biology and support future intervention.</title>
        <authorList>
            <person name="McNulty S.N."/>
            <person name="Strube C."/>
            <person name="Rosa B.A."/>
            <person name="Martin J.C."/>
            <person name="Tyagi R."/>
            <person name="Choi Y.J."/>
            <person name="Wang Q."/>
            <person name="Hallsworth Pepin K."/>
            <person name="Zhang X."/>
            <person name="Ozersky P."/>
            <person name="Wilson R.K."/>
            <person name="Sternberg P.W."/>
            <person name="Gasser R.B."/>
            <person name="Mitreva M."/>
        </authorList>
    </citation>
    <scope>NUCLEOTIDE SEQUENCE [LARGE SCALE GENOMIC DNA]</scope>
    <source>
        <strain evidence="2">HannoverDv2000</strain>
    </source>
</reference>
<dbReference type="Proteomes" id="UP000053766">
    <property type="component" value="Unassembled WGS sequence"/>
</dbReference>
<evidence type="ECO:0000313" key="2">
    <source>
        <dbReference type="Proteomes" id="UP000053766"/>
    </source>
</evidence>